<feature type="domain" description="C2" evidence="3">
    <location>
        <begin position="22"/>
        <end position="152"/>
    </location>
</feature>
<evidence type="ECO:0000313" key="4">
    <source>
        <dbReference type="Proteomes" id="UP000492821"/>
    </source>
</evidence>
<accession>A0A7E4VD21</accession>
<dbReference type="InterPro" id="IPR057569">
    <property type="entry name" value="C2_nem"/>
</dbReference>
<feature type="chain" id="PRO_5028974589" evidence="2">
    <location>
        <begin position="20"/>
        <end position="271"/>
    </location>
</feature>
<evidence type="ECO:0000259" key="3">
    <source>
        <dbReference type="Pfam" id="PF25330"/>
    </source>
</evidence>
<reference evidence="4" key="1">
    <citation type="journal article" date="2013" name="Genetics">
        <title>The draft genome and transcriptome of Panagrellus redivivus are shaped by the harsh demands of a free-living lifestyle.</title>
        <authorList>
            <person name="Srinivasan J."/>
            <person name="Dillman A.R."/>
            <person name="Macchietto M.G."/>
            <person name="Heikkinen L."/>
            <person name="Lakso M."/>
            <person name="Fracchia K.M."/>
            <person name="Antoshechkin I."/>
            <person name="Mortazavi A."/>
            <person name="Wong G."/>
            <person name="Sternberg P.W."/>
        </authorList>
    </citation>
    <scope>NUCLEOTIDE SEQUENCE [LARGE SCALE GENOMIC DNA]</scope>
    <source>
        <strain evidence="4">MT8872</strain>
    </source>
</reference>
<feature type="transmembrane region" description="Helical" evidence="1">
    <location>
        <begin position="182"/>
        <end position="207"/>
    </location>
</feature>
<dbReference type="Proteomes" id="UP000492821">
    <property type="component" value="Unassembled WGS sequence"/>
</dbReference>
<evidence type="ECO:0000256" key="2">
    <source>
        <dbReference type="SAM" id="SignalP"/>
    </source>
</evidence>
<keyword evidence="2" id="KW-0732">Signal</keyword>
<keyword evidence="1" id="KW-1133">Transmembrane helix</keyword>
<proteinExistence type="predicted"/>
<evidence type="ECO:0000256" key="1">
    <source>
        <dbReference type="SAM" id="Phobius"/>
    </source>
</evidence>
<keyword evidence="1" id="KW-0472">Membrane</keyword>
<dbReference type="PANTHER" id="PTHR38626:SF4">
    <property type="entry name" value="SKN-1 DEPENDENT ZYGOTIC TRANSCRIPT"/>
    <property type="match status" value="1"/>
</dbReference>
<organism evidence="4 5">
    <name type="scientific">Panagrellus redivivus</name>
    <name type="common">Microworm</name>
    <dbReference type="NCBI Taxonomy" id="6233"/>
    <lineage>
        <taxon>Eukaryota</taxon>
        <taxon>Metazoa</taxon>
        <taxon>Ecdysozoa</taxon>
        <taxon>Nematoda</taxon>
        <taxon>Chromadorea</taxon>
        <taxon>Rhabditida</taxon>
        <taxon>Tylenchina</taxon>
        <taxon>Panagrolaimomorpha</taxon>
        <taxon>Panagrolaimoidea</taxon>
        <taxon>Panagrolaimidae</taxon>
        <taxon>Panagrellus</taxon>
    </lineage>
</organism>
<dbReference type="WBParaSite" id="Pan_g18983.t1">
    <property type="protein sequence ID" value="Pan_g18983.t1"/>
    <property type="gene ID" value="Pan_g18983"/>
</dbReference>
<feature type="signal peptide" evidence="2">
    <location>
        <begin position="1"/>
        <end position="19"/>
    </location>
</feature>
<dbReference type="Pfam" id="PF25330">
    <property type="entry name" value="C2_nem"/>
    <property type="match status" value="1"/>
</dbReference>
<evidence type="ECO:0000313" key="5">
    <source>
        <dbReference type="WBParaSite" id="Pan_g18983.t1"/>
    </source>
</evidence>
<protein>
    <submittedName>
        <fullName evidence="5">Uroplakin-3b</fullName>
    </submittedName>
</protein>
<name>A0A7E4VD21_PANRE</name>
<dbReference type="InterPro" id="IPR040426">
    <property type="entry name" value="C05B5.4-like"/>
</dbReference>
<dbReference type="PANTHER" id="PTHR38626">
    <property type="entry name" value="SKN-1 DEPENDENT ZYGOTIC TRANSCRIPT-RELATED"/>
    <property type="match status" value="1"/>
</dbReference>
<reference evidence="5" key="2">
    <citation type="submission" date="2020-10" db="UniProtKB">
        <authorList>
            <consortium name="WormBaseParasite"/>
        </authorList>
    </citation>
    <scope>IDENTIFICATION</scope>
</reference>
<keyword evidence="1" id="KW-0812">Transmembrane</keyword>
<sequence>MSIIKVLLVFLITATHCAASDFWIVTRVTDIKTDTACLAKTCFANNLLFRISHAIPRFNETSETEWSANSNETEKQFTSVWTAGLPEDVQAQLSVINYDPSFGFPRVCDTTSKVSFFKVPQYPGFESSENVRTYRLQGRCFNATLLLQKHEEKCPWCQDSVIDNPQMLSSDKFFDRLSDPYFLVPLIVAAVLMVTVIALLITLICVLTSKSAPSKESCDYSYAESALSNTSSDTSGSFSFVNGLPTLPRCPVPSVPVSEVTEIDEKYYTTE</sequence>
<keyword evidence="4" id="KW-1185">Reference proteome</keyword>
<dbReference type="AlphaFoldDB" id="A0A7E4VD21"/>